<proteinExistence type="predicted"/>
<comment type="caution">
    <text evidence="1">The sequence shown here is derived from an EMBL/GenBank/DDBJ whole genome shotgun (WGS) entry which is preliminary data.</text>
</comment>
<evidence type="ECO:0000313" key="1">
    <source>
        <dbReference type="EMBL" id="KAH7933938.1"/>
    </source>
</evidence>
<protein>
    <submittedName>
        <fullName evidence="1">Uncharacterized protein</fullName>
    </submittedName>
</protein>
<sequence>MVLRTSLSSSSRTLPQMFPAGGFRVGRRRTRASRSEPRLLLVDAFTADKRWSEQVPVGAALSGPRGLSFSGLPSQRHYRTAKAIDIRAAFETADAANVWAHPFTNHGGYTPRYHSLSKSCSNLPVSLALVRHKEGLDGQVVGHAKLCRVLQDDKACFVESVIVIPEERGKGFGKLVMKLTEEYARKKGFTRCYLSTHDKEPFYTAIGYTICAPVCGISGTMDHMDRFLRLFDSKPNESLSEDKPLNDGSSQKVCSELQNHPPPPPPPPLLPSSPLQVTATKQVWMTKQL</sequence>
<name>A0ACB8C526_DERSI</name>
<organism evidence="1 2">
    <name type="scientific">Dermacentor silvarum</name>
    <name type="common">Tick</name>
    <dbReference type="NCBI Taxonomy" id="543639"/>
    <lineage>
        <taxon>Eukaryota</taxon>
        <taxon>Metazoa</taxon>
        <taxon>Ecdysozoa</taxon>
        <taxon>Arthropoda</taxon>
        <taxon>Chelicerata</taxon>
        <taxon>Arachnida</taxon>
        <taxon>Acari</taxon>
        <taxon>Parasitiformes</taxon>
        <taxon>Ixodida</taxon>
        <taxon>Ixodoidea</taxon>
        <taxon>Ixodidae</taxon>
        <taxon>Rhipicephalinae</taxon>
        <taxon>Dermacentor</taxon>
    </lineage>
</organism>
<dbReference type="Proteomes" id="UP000821865">
    <property type="component" value="Chromosome 9"/>
</dbReference>
<keyword evidence="2" id="KW-1185">Reference proteome</keyword>
<dbReference type="EMBL" id="CM023478">
    <property type="protein sequence ID" value="KAH7933938.1"/>
    <property type="molecule type" value="Genomic_DNA"/>
</dbReference>
<evidence type="ECO:0000313" key="2">
    <source>
        <dbReference type="Proteomes" id="UP000821865"/>
    </source>
</evidence>
<gene>
    <name evidence="1" type="ORF">HPB49_019417</name>
</gene>
<accession>A0ACB8C526</accession>
<reference evidence="1" key="1">
    <citation type="submission" date="2020-05" db="EMBL/GenBank/DDBJ databases">
        <title>Large-scale comparative analyses of tick genomes elucidate their genetic diversity and vector capacities.</title>
        <authorList>
            <person name="Jia N."/>
            <person name="Wang J."/>
            <person name="Shi W."/>
            <person name="Du L."/>
            <person name="Sun Y."/>
            <person name="Zhan W."/>
            <person name="Jiang J."/>
            <person name="Wang Q."/>
            <person name="Zhang B."/>
            <person name="Ji P."/>
            <person name="Sakyi L.B."/>
            <person name="Cui X."/>
            <person name="Yuan T."/>
            <person name="Jiang B."/>
            <person name="Yang W."/>
            <person name="Lam T.T.-Y."/>
            <person name="Chang Q."/>
            <person name="Ding S."/>
            <person name="Wang X."/>
            <person name="Zhu J."/>
            <person name="Ruan X."/>
            <person name="Zhao L."/>
            <person name="Wei J."/>
            <person name="Que T."/>
            <person name="Du C."/>
            <person name="Cheng J."/>
            <person name="Dai P."/>
            <person name="Han X."/>
            <person name="Huang E."/>
            <person name="Gao Y."/>
            <person name="Liu J."/>
            <person name="Shao H."/>
            <person name="Ye R."/>
            <person name="Li L."/>
            <person name="Wei W."/>
            <person name="Wang X."/>
            <person name="Wang C."/>
            <person name="Yang T."/>
            <person name="Huo Q."/>
            <person name="Li W."/>
            <person name="Guo W."/>
            <person name="Chen H."/>
            <person name="Zhou L."/>
            <person name="Ni X."/>
            <person name="Tian J."/>
            <person name="Zhou Y."/>
            <person name="Sheng Y."/>
            <person name="Liu T."/>
            <person name="Pan Y."/>
            <person name="Xia L."/>
            <person name="Li J."/>
            <person name="Zhao F."/>
            <person name="Cao W."/>
        </authorList>
    </citation>
    <scope>NUCLEOTIDE SEQUENCE</scope>
    <source>
        <strain evidence="1">Dsil-2018</strain>
    </source>
</reference>